<dbReference type="Pfam" id="PF19359">
    <property type="entry name" value="DUF5936"/>
    <property type="match status" value="1"/>
</dbReference>
<evidence type="ECO:0000256" key="3">
    <source>
        <dbReference type="ARBA" id="ARBA00022692"/>
    </source>
</evidence>
<keyword evidence="5 6" id="KW-0472">Membrane</keyword>
<dbReference type="EMBL" id="CAFAAI010000033">
    <property type="protein sequence ID" value="CAB4789588.1"/>
    <property type="molecule type" value="Genomic_DNA"/>
</dbReference>
<evidence type="ECO:0000256" key="4">
    <source>
        <dbReference type="ARBA" id="ARBA00022989"/>
    </source>
</evidence>
<accession>A0A6J6X362</accession>
<dbReference type="Pfam" id="PF00482">
    <property type="entry name" value="T2SSF"/>
    <property type="match status" value="1"/>
</dbReference>
<feature type="transmembrane region" description="Helical" evidence="6">
    <location>
        <begin position="273"/>
        <end position="295"/>
    </location>
</feature>
<proteinExistence type="predicted"/>
<evidence type="ECO:0000259" key="8">
    <source>
        <dbReference type="Pfam" id="PF19359"/>
    </source>
</evidence>
<comment type="subcellular location">
    <subcellularLocation>
        <location evidence="1">Cell membrane</location>
        <topology evidence="1">Multi-pass membrane protein</topology>
    </subcellularLocation>
</comment>
<keyword evidence="3 6" id="KW-0812">Transmembrane</keyword>
<dbReference type="InterPro" id="IPR045980">
    <property type="entry name" value="DUF5936"/>
</dbReference>
<keyword evidence="4 6" id="KW-1133">Transmembrane helix</keyword>
<dbReference type="GO" id="GO:0005886">
    <property type="term" value="C:plasma membrane"/>
    <property type="evidence" value="ECO:0007669"/>
    <property type="project" value="UniProtKB-SubCell"/>
</dbReference>
<dbReference type="PANTHER" id="PTHR35007:SF2">
    <property type="entry name" value="PILUS ASSEMBLE PROTEIN"/>
    <property type="match status" value="1"/>
</dbReference>
<keyword evidence="2" id="KW-1003">Cell membrane</keyword>
<dbReference type="InterPro" id="IPR042094">
    <property type="entry name" value="T2SS_GspF_sf"/>
</dbReference>
<dbReference type="AlphaFoldDB" id="A0A6J6X362"/>
<name>A0A6J6X362_9ZZZZ</name>
<protein>
    <submittedName>
        <fullName evidence="9">Unannotated protein</fullName>
    </submittedName>
</protein>
<feature type="transmembrane region" description="Helical" evidence="6">
    <location>
        <begin position="127"/>
        <end position="146"/>
    </location>
</feature>
<evidence type="ECO:0000256" key="1">
    <source>
        <dbReference type="ARBA" id="ARBA00004651"/>
    </source>
</evidence>
<feature type="transmembrane region" description="Helical" evidence="6">
    <location>
        <begin position="6"/>
        <end position="23"/>
    </location>
</feature>
<evidence type="ECO:0000313" key="9">
    <source>
        <dbReference type="EMBL" id="CAB4789588.1"/>
    </source>
</evidence>
<dbReference type="InterPro" id="IPR018076">
    <property type="entry name" value="T2SS_GspF_dom"/>
</dbReference>
<dbReference type="PANTHER" id="PTHR35007">
    <property type="entry name" value="INTEGRAL MEMBRANE PROTEIN-RELATED"/>
    <property type="match status" value="1"/>
</dbReference>
<feature type="domain" description="DUF5936" evidence="8">
    <location>
        <begin position="36"/>
        <end position="146"/>
    </location>
</feature>
<feature type="domain" description="Type II secretion system protein GspF" evidence="7">
    <location>
        <begin position="165"/>
        <end position="290"/>
    </location>
</feature>
<reference evidence="9" key="1">
    <citation type="submission" date="2020-05" db="EMBL/GenBank/DDBJ databases">
        <authorList>
            <person name="Chiriac C."/>
            <person name="Salcher M."/>
            <person name="Ghai R."/>
            <person name="Kavagutti S V."/>
        </authorList>
    </citation>
    <scope>NUCLEOTIDE SEQUENCE</scope>
</reference>
<evidence type="ECO:0000259" key="7">
    <source>
        <dbReference type="Pfam" id="PF00482"/>
    </source>
</evidence>
<evidence type="ECO:0000256" key="2">
    <source>
        <dbReference type="ARBA" id="ARBA00022475"/>
    </source>
</evidence>
<dbReference type="Gene3D" id="1.20.81.30">
    <property type="entry name" value="Type II secretion system (T2SS), domain F"/>
    <property type="match status" value="1"/>
</dbReference>
<sequence>MSPTVFIGSAAVVGSLWVLWWAVSGEQTDSIRLRVRAGIMQAEDRRAILLRQSARERATRPVIDRLVARIQRLMPRGRVAAMAAKIQHAGSPKGWTVERIFGVKIVLMLFFGVFFGLRLVAAPSAGNMALLIGASAFGFFAPEGILDARANKRKAMIRADVADTIDQIGVMVRAGLAIDAAIARTARDGNGPLAEEFARVVQDVRVGIGRSVALANMANRADVPELGAFVAALAQAEKLGVPISQTLEIQAGELRLKRRQVAEEQAMKLPVKILFPMVVFILPVIFIVLLGPAAIRIMEQFSK</sequence>
<feature type="transmembrane region" description="Helical" evidence="6">
    <location>
        <begin position="101"/>
        <end position="121"/>
    </location>
</feature>
<evidence type="ECO:0000256" key="6">
    <source>
        <dbReference type="SAM" id="Phobius"/>
    </source>
</evidence>
<evidence type="ECO:0000256" key="5">
    <source>
        <dbReference type="ARBA" id="ARBA00023136"/>
    </source>
</evidence>
<gene>
    <name evidence="9" type="ORF">UFOPK2992_00321</name>
</gene>
<organism evidence="9">
    <name type="scientific">freshwater metagenome</name>
    <dbReference type="NCBI Taxonomy" id="449393"/>
    <lineage>
        <taxon>unclassified sequences</taxon>
        <taxon>metagenomes</taxon>
        <taxon>ecological metagenomes</taxon>
    </lineage>
</organism>